<name>A0A2U1PLI2_ARTAN</name>
<organism evidence="1 2">
    <name type="scientific">Artemisia annua</name>
    <name type="common">Sweet wormwood</name>
    <dbReference type="NCBI Taxonomy" id="35608"/>
    <lineage>
        <taxon>Eukaryota</taxon>
        <taxon>Viridiplantae</taxon>
        <taxon>Streptophyta</taxon>
        <taxon>Embryophyta</taxon>
        <taxon>Tracheophyta</taxon>
        <taxon>Spermatophyta</taxon>
        <taxon>Magnoliopsida</taxon>
        <taxon>eudicotyledons</taxon>
        <taxon>Gunneridae</taxon>
        <taxon>Pentapetalae</taxon>
        <taxon>asterids</taxon>
        <taxon>campanulids</taxon>
        <taxon>Asterales</taxon>
        <taxon>Asteraceae</taxon>
        <taxon>Asteroideae</taxon>
        <taxon>Anthemideae</taxon>
        <taxon>Artemisiinae</taxon>
        <taxon>Artemisia</taxon>
    </lineage>
</organism>
<dbReference type="PANTHER" id="PTHR33067:SF9">
    <property type="entry name" value="RNA-DIRECTED DNA POLYMERASE"/>
    <property type="match status" value="1"/>
</dbReference>
<reference evidence="1 2" key="1">
    <citation type="journal article" date="2018" name="Mol. Plant">
        <title>The genome of Artemisia annua provides insight into the evolution of Asteraceae family and artemisinin biosynthesis.</title>
        <authorList>
            <person name="Shen Q."/>
            <person name="Zhang L."/>
            <person name="Liao Z."/>
            <person name="Wang S."/>
            <person name="Yan T."/>
            <person name="Shi P."/>
            <person name="Liu M."/>
            <person name="Fu X."/>
            <person name="Pan Q."/>
            <person name="Wang Y."/>
            <person name="Lv Z."/>
            <person name="Lu X."/>
            <person name="Zhang F."/>
            <person name="Jiang W."/>
            <person name="Ma Y."/>
            <person name="Chen M."/>
            <person name="Hao X."/>
            <person name="Li L."/>
            <person name="Tang Y."/>
            <person name="Lv G."/>
            <person name="Zhou Y."/>
            <person name="Sun X."/>
            <person name="Brodelius P.E."/>
            <person name="Rose J.K.C."/>
            <person name="Tang K."/>
        </authorList>
    </citation>
    <scope>NUCLEOTIDE SEQUENCE [LARGE SCALE GENOMIC DNA]</scope>
    <source>
        <strain evidence="2">cv. Huhao1</strain>
        <tissue evidence="1">Leaf</tissue>
    </source>
</reference>
<dbReference type="Proteomes" id="UP000245207">
    <property type="component" value="Unassembled WGS sequence"/>
</dbReference>
<dbReference type="EMBL" id="PKPP01001000">
    <property type="protein sequence ID" value="PWA86598.1"/>
    <property type="molecule type" value="Genomic_DNA"/>
</dbReference>
<proteinExistence type="predicted"/>
<protein>
    <submittedName>
        <fullName evidence="1">Uncharacterized protein</fullName>
    </submittedName>
</protein>
<sequence>MIFSAEFPGIETKQTQVPKKDQDTPPTHNLDEEFKELHLERPVIDVLARAPYYNTLLEKYEEKLKLGKNGTAFVQNNLPKKMDDPARKNGDTEVLIGLADGSIAYPVGVVKDVLVSVGKMTLLADFHVLDMKSDPTCPLLIGRGFLATASALIDCKASKIAVGEGENKCVYDVKKHAYDTGEEPIPPWVELDRRPSRYGPWVNGDFIGPQRPFYLEKDFIDQTQLVEQLLARDIELDPFEDPLVFRKMVEFLGTLPINLRVNKWKSEEDKEKWDWKKPPKGGDGQWHIKLTLYDPDGEKFEKTYKTRPTNRKLKEKFDPKDILNEGVTHQEVT</sequence>
<accession>A0A2U1PLI2</accession>
<dbReference type="AlphaFoldDB" id="A0A2U1PLI2"/>
<dbReference type="OrthoDB" id="1305128at2759"/>
<dbReference type="PANTHER" id="PTHR33067">
    <property type="entry name" value="RNA-DIRECTED DNA POLYMERASE-RELATED"/>
    <property type="match status" value="1"/>
</dbReference>
<evidence type="ECO:0000313" key="2">
    <source>
        <dbReference type="Proteomes" id="UP000245207"/>
    </source>
</evidence>
<comment type="caution">
    <text evidence="1">The sequence shown here is derived from an EMBL/GenBank/DDBJ whole genome shotgun (WGS) entry which is preliminary data.</text>
</comment>
<evidence type="ECO:0000313" key="1">
    <source>
        <dbReference type="EMBL" id="PWA86598.1"/>
    </source>
</evidence>
<gene>
    <name evidence="1" type="ORF">CTI12_AA139190</name>
</gene>
<dbReference type="InterPro" id="IPR021109">
    <property type="entry name" value="Peptidase_aspartic_dom_sf"/>
</dbReference>
<keyword evidence="2" id="KW-1185">Reference proteome</keyword>
<dbReference type="CDD" id="cd00303">
    <property type="entry name" value="retropepsin_like"/>
    <property type="match status" value="1"/>
</dbReference>
<dbReference type="Gene3D" id="2.40.70.10">
    <property type="entry name" value="Acid Proteases"/>
    <property type="match status" value="1"/>
</dbReference>